<dbReference type="RefSeq" id="WP_118314631.1">
    <property type="nucleotide sequence ID" value="NZ_CALLAX010000079.1"/>
</dbReference>
<protein>
    <submittedName>
        <fullName evidence="1">Uncharacterized protein</fullName>
    </submittedName>
</protein>
<sequence length="193" mass="22414">MTRVETTKLLEQLLVNQYFSGMGKHWASEVSVDPWGTNGKRVDFMQFSPENQMSISGIEKGIFTCYEIKSCKEDVYSGNGLNFLGEKNYIVTTMECYKDILPDLRGNKFHKHLQECFPESSNHFGIMVAVPKWREAVDEFEDPTPLNKELDQWKLSIVLPCRNGPRYRSTTELLFCMLRSGRQEERKNEHTKS</sequence>
<dbReference type="Proteomes" id="UP000283497">
    <property type="component" value="Unassembled WGS sequence"/>
</dbReference>
<name>A0A415G6W9_9FIRM</name>
<dbReference type="EMBL" id="QRNJ01000031">
    <property type="protein sequence ID" value="RHK38801.1"/>
    <property type="molecule type" value="Genomic_DNA"/>
</dbReference>
<gene>
    <name evidence="1" type="ORF">DW068_08780</name>
</gene>
<proteinExistence type="predicted"/>
<reference evidence="1 2" key="1">
    <citation type="submission" date="2018-08" db="EMBL/GenBank/DDBJ databases">
        <title>A genome reference for cultivated species of the human gut microbiota.</title>
        <authorList>
            <person name="Zou Y."/>
            <person name="Xue W."/>
            <person name="Luo G."/>
        </authorList>
    </citation>
    <scope>NUCLEOTIDE SEQUENCE [LARGE SCALE GENOMIC DNA]</scope>
    <source>
        <strain evidence="1 2">AF45-14BH</strain>
    </source>
</reference>
<organism evidence="1 2">
    <name type="scientific">Anaerobutyricum hallii</name>
    <dbReference type="NCBI Taxonomy" id="39488"/>
    <lineage>
        <taxon>Bacteria</taxon>
        <taxon>Bacillati</taxon>
        <taxon>Bacillota</taxon>
        <taxon>Clostridia</taxon>
        <taxon>Lachnospirales</taxon>
        <taxon>Lachnospiraceae</taxon>
        <taxon>Anaerobutyricum</taxon>
    </lineage>
</organism>
<comment type="caution">
    <text evidence="1">The sequence shown here is derived from an EMBL/GenBank/DDBJ whole genome shotgun (WGS) entry which is preliminary data.</text>
</comment>
<evidence type="ECO:0000313" key="1">
    <source>
        <dbReference type="EMBL" id="RHK38801.1"/>
    </source>
</evidence>
<evidence type="ECO:0000313" key="2">
    <source>
        <dbReference type="Proteomes" id="UP000283497"/>
    </source>
</evidence>
<dbReference type="AlphaFoldDB" id="A0A415G6W9"/>
<accession>A0A415G6W9</accession>